<dbReference type="OrthoDB" id="9815896at2"/>
<accession>A0A3E1Q841</accession>
<sequence length="137" mass="15602">MEITYTLDSLQQLADTILSQAQNKHLLFYGDMGVGKTTVITALAKQLGVTDNISSPTFSLVNEYESNDGAIYHFDFYRIEDETEALDMGIEEYFYSDNWVFIEWPDKIKTLLPTDSTNLILEKNKNGSRTLTMTPVK</sequence>
<evidence type="ECO:0000256" key="7">
    <source>
        <dbReference type="ARBA" id="ARBA00022741"/>
    </source>
</evidence>
<comment type="similarity">
    <text evidence="2">Belongs to the TsaE family.</text>
</comment>
<dbReference type="Gene3D" id="3.40.50.300">
    <property type="entry name" value="P-loop containing nucleotide triphosphate hydrolases"/>
    <property type="match status" value="1"/>
</dbReference>
<dbReference type="GO" id="GO:0016740">
    <property type="term" value="F:transferase activity"/>
    <property type="evidence" value="ECO:0007669"/>
    <property type="project" value="UniProtKB-KW"/>
</dbReference>
<dbReference type="RefSeq" id="WP_117160251.1">
    <property type="nucleotide sequence ID" value="NZ_QVID01000002.1"/>
</dbReference>
<dbReference type="GO" id="GO:0046872">
    <property type="term" value="F:metal ion binding"/>
    <property type="evidence" value="ECO:0007669"/>
    <property type="project" value="UniProtKB-KW"/>
</dbReference>
<evidence type="ECO:0000256" key="2">
    <source>
        <dbReference type="ARBA" id="ARBA00007599"/>
    </source>
</evidence>
<dbReference type="SUPFAM" id="SSF52540">
    <property type="entry name" value="P-loop containing nucleoside triphosphate hydrolases"/>
    <property type="match status" value="1"/>
</dbReference>
<dbReference type="GO" id="GO:0005737">
    <property type="term" value="C:cytoplasm"/>
    <property type="evidence" value="ECO:0007669"/>
    <property type="project" value="UniProtKB-SubCell"/>
</dbReference>
<keyword evidence="11" id="KW-0808">Transferase</keyword>
<dbReference type="AlphaFoldDB" id="A0A3E1Q841"/>
<gene>
    <name evidence="11" type="primary">tsaE</name>
    <name evidence="11" type="ORF">DZ858_13845</name>
</gene>
<evidence type="ECO:0000256" key="3">
    <source>
        <dbReference type="ARBA" id="ARBA00019010"/>
    </source>
</evidence>
<keyword evidence="7" id="KW-0547">Nucleotide-binding</keyword>
<keyword evidence="6" id="KW-0479">Metal-binding</keyword>
<name>A0A3E1Q841_9FLAO</name>
<dbReference type="Proteomes" id="UP000261082">
    <property type="component" value="Unassembled WGS sequence"/>
</dbReference>
<evidence type="ECO:0000256" key="5">
    <source>
        <dbReference type="ARBA" id="ARBA00022694"/>
    </source>
</evidence>
<comment type="subcellular location">
    <subcellularLocation>
        <location evidence="1">Cytoplasm</location>
    </subcellularLocation>
</comment>
<evidence type="ECO:0000256" key="9">
    <source>
        <dbReference type="ARBA" id="ARBA00022842"/>
    </source>
</evidence>
<evidence type="ECO:0000313" key="12">
    <source>
        <dbReference type="Proteomes" id="UP000261082"/>
    </source>
</evidence>
<keyword evidence="8" id="KW-0067">ATP-binding</keyword>
<protein>
    <recommendedName>
        <fullName evidence="3">tRNA threonylcarbamoyladenosine biosynthesis protein TsaE</fullName>
    </recommendedName>
    <alternativeName>
        <fullName evidence="10">t(6)A37 threonylcarbamoyladenosine biosynthesis protein TsaE</fullName>
    </alternativeName>
</protein>
<proteinExistence type="inferred from homology"/>
<evidence type="ECO:0000256" key="10">
    <source>
        <dbReference type="ARBA" id="ARBA00032441"/>
    </source>
</evidence>
<reference evidence="11 12" key="1">
    <citation type="journal article" date="2007" name="Int. J. Syst. Evol. Microbiol.">
        <title>Marixanthomonas ophiurae gen. nov., sp. nov., a marine bacterium of the family Flavobacteriaceae isolated from a deep-sea brittle star.</title>
        <authorList>
            <person name="Romanenko L.A."/>
            <person name="Uchino M."/>
            <person name="Frolova G.M."/>
            <person name="Mikhailov V.V."/>
        </authorList>
    </citation>
    <scope>NUCLEOTIDE SEQUENCE [LARGE SCALE GENOMIC DNA]</scope>
    <source>
        <strain evidence="11 12">KMM 3046</strain>
    </source>
</reference>
<evidence type="ECO:0000256" key="8">
    <source>
        <dbReference type="ARBA" id="ARBA00022840"/>
    </source>
</evidence>
<keyword evidence="9" id="KW-0460">Magnesium</keyword>
<evidence type="ECO:0000313" key="11">
    <source>
        <dbReference type="EMBL" id="RFN58303.1"/>
    </source>
</evidence>
<dbReference type="InterPro" id="IPR027417">
    <property type="entry name" value="P-loop_NTPase"/>
</dbReference>
<dbReference type="InterPro" id="IPR003442">
    <property type="entry name" value="T6A_TsaE"/>
</dbReference>
<keyword evidence="12" id="KW-1185">Reference proteome</keyword>
<evidence type="ECO:0000256" key="4">
    <source>
        <dbReference type="ARBA" id="ARBA00022490"/>
    </source>
</evidence>
<dbReference type="GO" id="GO:0005524">
    <property type="term" value="F:ATP binding"/>
    <property type="evidence" value="ECO:0007669"/>
    <property type="project" value="UniProtKB-KW"/>
</dbReference>
<dbReference type="PANTHER" id="PTHR33540">
    <property type="entry name" value="TRNA THREONYLCARBAMOYLADENOSINE BIOSYNTHESIS PROTEIN TSAE"/>
    <property type="match status" value="1"/>
</dbReference>
<keyword evidence="5" id="KW-0819">tRNA processing</keyword>
<dbReference type="PANTHER" id="PTHR33540:SF2">
    <property type="entry name" value="TRNA THREONYLCARBAMOYLADENOSINE BIOSYNTHESIS PROTEIN TSAE"/>
    <property type="match status" value="1"/>
</dbReference>
<dbReference type="NCBIfam" id="TIGR00150">
    <property type="entry name" value="T6A_YjeE"/>
    <property type="match status" value="1"/>
</dbReference>
<dbReference type="EMBL" id="QVID01000002">
    <property type="protein sequence ID" value="RFN58303.1"/>
    <property type="molecule type" value="Genomic_DNA"/>
</dbReference>
<dbReference type="Pfam" id="PF02367">
    <property type="entry name" value="TsaE"/>
    <property type="match status" value="1"/>
</dbReference>
<evidence type="ECO:0000256" key="6">
    <source>
        <dbReference type="ARBA" id="ARBA00022723"/>
    </source>
</evidence>
<dbReference type="GO" id="GO:0002949">
    <property type="term" value="P:tRNA threonylcarbamoyladenosine modification"/>
    <property type="evidence" value="ECO:0007669"/>
    <property type="project" value="InterPro"/>
</dbReference>
<keyword evidence="4" id="KW-0963">Cytoplasm</keyword>
<comment type="caution">
    <text evidence="11">The sequence shown here is derived from an EMBL/GenBank/DDBJ whole genome shotgun (WGS) entry which is preliminary data.</text>
</comment>
<organism evidence="11 12">
    <name type="scientific">Marixanthomonas ophiurae</name>
    <dbReference type="NCBI Taxonomy" id="387659"/>
    <lineage>
        <taxon>Bacteria</taxon>
        <taxon>Pseudomonadati</taxon>
        <taxon>Bacteroidota</taxon>
        <taxon>Flavobacteriia</taxon>
        <taxon>Flavobacteriales</taxon>
        <taxon>Flavobacteriaceae</taxon>
        <taxon>Marixanthomonas</taxon>
    </lineage>
</organism>
<evidence type="ECO:0000256" key="1">
    <source>
        <dbReference type="ARBA" id="ARBA00004496"/>
    </source>
</evidence>